<name>A0A8K0STA2_9HYPO</name>
<evidence type="ECO:0000313" key="1">
    <source>
        <dbReference type="EMBL" id="KAH7320247.1"/>
    </source>
</evidence>
<organism evidence="1 2">
    <name type="scientific">Stachybotrys elegans</name>
    <dbReference type="NCBI Taxonomy" id="80388"/>
    <lineage>
        <taxon>Eukaryota</taxon>
        <taxon>Fungi</taxon>
        <taxon>Dikarya</taxon>
        <taxon>Ascomycota</taxon>
        <taxon>Pezizomycotina</taxon>
        <taxon>Sordariomycetes</taxon>
        <taxon>Hypocreomycetidae</taxon>
        <taxon>Hypocreales</taxon>
        <taxon>Stachybotryaceae</taxon>
        <taxon>Stachybotrys</taxon>
    </lineage>
</organism>
<sequence>MVSRVMRIDRSCSLPTSWFARSAASLPVNGESTNVDRYLDTSSDQVLEVGGPGNTDGQRDMLHEGKIRVVHRAAHALMLVYFGFAPLPTSPFFTRYMPLFVSPTASWVWRPGEFGLAAEPVLCCPYGRVFFATYLGRSRFGVSMDYVIWWTVRCSSVPSRRGMSSFLIHMDGLGF</sequence>
<keyword evidence="2" id="KW-1185">Reference proteome</keyword>
<gene>
    <name evidence="1" type="ORF">B0I35DRAFT_232223</name>
</gene>
<dbReference type="Proteomes" id="UP000813444">
    <property type="component" value="Unassembled WGS sequence"/>
</dbReference>
<reference evidence="1" key="1">
    <citation type="journal article" date="2021" name="Nat. Commun.">
        <title>Genetic determinants of endophytism in the Arabidopsis root mycobiome.</title>
        <authorList>
            <person name="Mesny F."/>
            <person name="Miyauchi S."/>
            <person name="Thiergart T."/>
            <person name="Pickel B."/>
            <person name="Atanasova L."/>
            <person name="Karlsson M."/>
            <person name="Huettel B."/>
            <person name="Barry K.W."/>
            <person name="Haridas S."/>
            <person name="Chen C."/>
            <person name="Bauer D."/>
            <person name="Andreopoulos W."/>
            <person name="Pangilinan J."/>
            <person name="LaButti K."/>
            <person name="Riley R."/>
            <person name="Lipzen A."/>
            <person name="Clum A."/>
            <person name="Drula E."/>
            <person name="Henrissat B."/>
            <person name="Kohler A."/>
            <person name="Grigoriev I.V."/>
            <person name="Martin F.M."/>
            <person name="Hacquard S."/>
        </authorList>
    </citation>
    <scope>NUCLEOTIDE SEQUENCE</scope>
    <source>
        <strain evidence="1">MPI-CAGE-CH-0235</strain>
    </source>
</reference>
<protein>
    <submittedName>
        <fullName evidence="1">Uncharacterized protein</fullName>
    </submittedName>
</protein>
<dbReference type="EMBL" id="JAGPNK010000006">
    <property type="protein sequence ID" value="KAH7320247.1"/>
    <property type="molecule type" value="Genomic_DNA"/>
</dbReference>
<comment type="caution">
    <text evidence="1">The sequence shown here is derived from an EMBL/GenBank/DDBJ whole genome shotgun (WGS) entry which is preliminary data.</text>
</comment>
<dbReference type="AlphaFoldDB" id="A0A8K0STA2"/>
<accession>A0A8K0STA2</accession>
<evidence type="ECO:0000313" key="2">
    <source>
        <dbReference type="Proteomes" id="UP000813444"/>
    </source>
</evidence>
<proteinExistence type="predicted"/>